<comment type="similarity">
    <text evidence="1">Belongs to the 4-hydroxybenzoyl-CoA thioesterase family.</text>
</comment>
<dbReference type="STRING" id="314265.R2601_12765"/>
<dbReference type="PANTHER" id="PTHR31793:SF27">
    <property type="entry name" value="NOVEL THIOESTERASE SUPERFAMILY DOMAIN AND SAPOSIN A-TYPE DOMAIN CONTAINING PROTEIN (0610012H03RIK)"/>
    <property type="match status" value="1"/>
</dbReference>
<dbReference type="eggNOG" id="COG0824">
    <property type="taxonomic scope" value="Bacteria"/>
</dbReference>
<dbReference type="EMBL" id="AATQ01000031">
    <property type="protein sequence ID" value="EAU45129.1"/>
    <property type="molecule type" value="Genomic_DNA"/>
</dbReference>
<evidence type="ECO:0000313" key="4">
    <source>
        <dbReference type="Proteomes" id="UP000006230"/>
    </source>
</evidence>
<dbReference type="GO" id="GO:0047617">
    <property type="term" value="F:fatty acyl-CoA hydrolase activity"/>
    <property type="evidence" value="ECO:0007669"/>
    <property type="project" value="TreeGrafter"/>
</dbReference>
<dbReference type="SUPFAM" id="SSF54637">
    <property type="entry name" value="Thioesterase/thiol ester dehydrase-isomerase"/>
    <property type="match status" value="1"/>
</dbReference>
<dbReference type="OrthoDB" id="9799036at2"/>
<dbReference type="Proteomes" id="UP000006230">
    <property type="component" value="Unassembled WGS sequence"/>
</dbReference>
<dbReference type="AlphaFoldDB" id="Q0FLV5"/>
<evidence type="ECO:0000313" key="3">
    <source>
        <dbReference type="EMBL" id="EAU45129.1"/>
    </source>
</evidence>
<evidence type="ECO:0000256" key="2">
    <source>
        <dbReference type="ARBA" id="ARBA00022801"/>
    </source>
</evidence>
<comment type="caution">
    <text evidence="3">The sequence shown here is derived from an EMBL/GenBank/DDBJ whole genome shotgun (WGS) entry which is preliminary data.</text>
</comment>
<keyword evidence="2" id="KW-0378">Hydrolase</keyword>
<dbReference type="PANTHER" id="PTHR31793">
    <property type="entry name" value="4-HYDROXYBENZOYL-COA THIOESTERASE FAMILY MEMBER"/>
    <property type="match status" value="1"/>
</dbReference>
<dbReference type="InterPro" id="IPR029069">
    <property type="entry name" value="HotDog_dom_sf"/>
</dbReference>
<evidence type="ECO:0000256" key="1">
    <source>
        <dbReference type="ARBA" id="ARBA00005953"/>
    </source>
</evidence>
<name>Q0FLV5_SALBH</name>
<dbReference type="HOGENOM" id="CLU_101141_0_1_5"/>
<keyword evidence="4" id="KW-1185">Reference proteome</keyword>
<dbReference type="CDD" id="cd00586">
    <property type="entry name" value="4HBT"/>
    <property type="match status" value="1"/>
</dbReference>
<reference evidence="3 4" key="1">
    <citation type="journal article" date="2010" name="J. Bacteriol.">
        <title>Genome sequences of Pelagibaca bermudensis HTCC2601T and Maritimibacter alkaliphilus HTCC2654T, the type strains of two marine Roseobacter genera.</title>
        <authorList>
            <person name="Thrash J.C."/>
            <person name="Cho J.C."/>
            <person name="Ferriera S."/>
            <person name="Johnson J."/>
            <person name="Vergin K.L."/>
            <person name="Giovannoni S.J."/>
        </authorList>
    </citation>
    <scope>NUCLEOTIDE SEQUENCE [LARGE SCALE GENOMIC DNA]</scope>
    <source>
        <strain evidence="4">DSM 26914 / JCM 13377 / KCTC 12554 / HTCC2601</strain>
    </source>
</reference>
<dbReference type="InterPro" id="IPR050563">
    <property type="entry name" value="4-hydroxybenzoyl-CoA_TE"/>
</dbReference>
<dbReference type="Gene3D" id="3.10.129.10">
    <property type="entry name" value="Hotdog Thioesterase"/>
    <property type="match status" value="1"/>
</dbReference>
<gene>
    <name evidence="3" type="ORF">R2601_12765</name>
</gene>
<organism evidence="3 4">
    <name type="scientific">Salipiger bermudensis (strain DSM 26914 / JCM 13377 / KCTC 12554 / HTCC2601)</name>
    <name type="common">Pelagibaca bermudensis</name>
    <dbReference type="NCBI Taxonomy" id="314265"/>
    <lineage>
        <taxon>Bacteria</taxon>
        <taxon>Pseudomonadati</taxon>
        <taxon>Pseudomonadota</taxon>
        <taxon>Alphaproteobacteria</taxon>
        <taxon>Rhodobacterales</taxon>
        <taxon>Roseobacteraceae</taxon>
        <taxon>Salipiger</taxon>
    </lineage>
</organism>
<proteinExistence type="inferred from homology"/>
<protein>
    <submittedName>
        <fullName evidence="3">Putative thioesterase</fullName>
    </submittedName>
</protein>
<dbReference type="GeneID" id="92505653"/>
<dbReference type="RefSeq" id="WP_007794538.1">
    <property type="nucleotide sequence ID" value="NZ_DS022276.1"/>
</dbReference>
<sequence length="143" mass="15935">MTRKAPSPRSAYRAFFSVQTRWDDNDLYGHINNVTYLKYIDTVVALWQTGQGVDLGADADLRYLVVESGATYHSEARFPEQLHAGLRVGRLGNSSVRYEVGIFREDDEIACVEGFFIQVAVDRDTRPAPVPAGLRAALETILA</sequence>
<dbReference type="Pfam" id="PF13279">
    <property type="entry name" value="4HBT_2"/>
    <property type="match status" value="1"/>
</dbReference>
<accession>Q0FLV5</accession>